<dbReference type="GO" id="GO:0070402">
    <property type="term" value="F:NADPH binding"/>
    <property type="evidence" value="ECO:0007669"/>
    <property type="project" value="TreeGrafter"/>
</dbReference>
<accession>A0A0A6UQ99</accession>
<evidence type="ECO:0000256" key="1">
    <source>
        <dbReference type="ARBA" id="ARBA00022857"/>
    </source>
</evidence>
<dbReference type="InterPro" id="IPR036291">
    <property type="entry name" value="NAD(P)-bd_dom_sf"/>
</dbReference>
<proteinExistence type="predicted"/>
<dbReference type="GO" id="GO:0035925">
    <property type="term" value="F:mRNA 3'-UTR AU-rich region binding"/>
    <property type="evidence" value="ECO:0007669"/>
    <property type="project" value="TreeGrafter"/>
</dbReference>
<dbReference type="PANTHER" id="PTHR48106:SF13">
    <property type="entry name" value="QUINONE OXIDOREDUCTASE-RELATED"/>
    <property type="match status" value="1"/>
</dbReference>
<dbReference type="Gene3D" id="3.40.50.720">
    <property type="entry name" value="NAD(P)-binding Rossmann-like Domain"/>
    <property type="match status" value="1"/>
</dbReference>
<dbReference type="Proteomes" id="UP000054537">
    <property type="component" value="Unassembled WGS sequence"/>
</dbReference>
<dbReference type="GO" id="GO:0003960">
    <property type="term" value="F:quinone reductase (NADPH) activity"/>
    <property type="evidence" value="ECO:0007669"/>
    <property type="project" value="TreeGrafter"/>
</dbReference>
<dbReference type="GO" id="GO:0005829">
    <property type="term" value="C:cytosol"/>
    <property type="evidence" value="ECO:0007669"/>
    <property type="project" value="TreeGrafter"/>
</dbReference>
<comment type="caution">
    <text evidence="4">The sequence shown here is derived from an EMBL/GenBank/DDBJ whole genome shotgun (WGS) entry which is preliminary data.</text>
</comment>
<keyword evidence="2" id="KW-0560">Oxidoreductase</keyword>
<dbReference type="InterPro" id="IPR011032">
    <property type="entry name" value="GroES-like_sf"/>
</dbReference>
<dbReference type="InterPro" id="IPR020843">
    <property type="entry name" value="ER"/>
</dbReference>
<dbReference type="EMBL" id="JRTT01000005">
    <property type="protein sequence ID" value="KHD78280.1"/>
    <property type="molecule type" value="Genomic_DNA"/>
</dbReference>
<dbReference type="PANTHER" id="PTHR48106">
    <property type="entry name" value="QUINONE OXIDOREDUCTASE PIG3-RELATED"/>
    <property type="match status" value="1"/>
</dbReference>
<dbReference type="SUPFAM" id="SSF51735">
    <property type="entry name" value="NAD(P)-binding Rossmann-fold domains"/>
    <property type="match status" value="1"/>
</dbReference>
<dbReference type="OrthoDB" id="3339625at2"/>
<evidence type="ECO:0000313" key="4">
    <source>
        <dbReference type="EMBL" id="KHD78280.1"/>
    </source>
</evidence>
<dbReference type="SUPFAM" id="SSF50129">
    <property type="entry name" value="GroES-like"/>
    <property type="match status" value="1"/>
</dbReference>
<evidence type="ECO:0000259" key="3">
    <source>
        <dbReference type="SMART" id="SM00829"/>
    </source>
</evidence>
<dbReference type="eggNOG" id="COG0604">
    <property type="taxonomic scope" value="Bacteria"/>
</dbReference>
<dbReference type="STRING" id="1869.MB27_05395"/>
<feature type="domain" description="Enoyl reductase (ER)" evidence="3">
    <location>
        <begin position="10"/>
        <end position="323"/>
    </location>
</feature>
<dbReference type="Pfam" id="PF08240">
    <property type="entry name" value="ADH_N"/>
    <property type="match status" value="1"/>
</dbReference>
<protein>
    <submittedName>
        <fullName evidence="4">Oxidoreductase</fullName>
    </submittedName>
</protein>
<reference evidence="4 5" key="1">
    <citation type="submission" date="2014-10" db="EMBL/GenBank/DDBJ databases">
        <title>Draft genome sequence of Actinoplanes utahensis NRRL 12052.</title>
        <authorList>
            <person name="Velasco-Bucheli B."/>
            <person name="del Cerro C."/>
            <person name="Hormigo D."/>
            <person name="Garcia J.L."/>
            <person name="Acebal C."/>
            <person name="Arroyo M."/>
            <person name="de la Mata I."/>
        </authorList>
    </citation>
    <scope>NUCLEOTIDE SEQUENCE [LARGE SCALE GENOMIC DNA]</scope>
    <source>
        <strain evidence="4 5">NRRL 12052</strain>
    </source>
</reference>
<keyword evidence="1" id="KW-0521">NADP</keyword>
<keyword evidence="5" id="KW-1185">Reference proteome</keyword>
<dbReference type="InterPro" id="IPR013154">
    <property type="entry name" value="ADH-like_N"/>
</dbReference>
<dbReference type="AlphaFoldDB" id="A0A0A6UQ99"/>
<dbReference type="Pfam" id="PF00107">
    <property type="entry name" value="ADH_zinc_N"/>
    <property type="match status" value="1"/>
</dbReference>
<sequence>MRVIRYYEHGGPEVLTVEKVPDPVPGDGQLVVGVEAVGVNFIETQLRSGTAPFPSPVPRAPHGDVVGRVVWAGPGTHRFAVGDRLAAWGVDDAYADLVLVDEARAVPVPDDVPAPVATALASTAQVAAGVLSVGRLASGDTVLVHAAAGAIGHLVTQLARLRGAGRVIGAVGSPVKADFVREHGADAVVDYSRPDWPDRVREVTGGSGVDLVLDSVEGAVFAPSLALLKPLGRLVYYGFAGASGEAGRVALTDLLGLKTVVGTALDAWLAAAPEEAANTQRELTELVRDGRLRVAVHAVLPLEEAARAHRLIEDRRQLGRVVLVP</sequence>
<gene>
    <name evidence="4" type="ORF">MB27_05395</name>
</gene>
<dbReference type="InterPro" id="IPR013149">
    <property type="entry name" value="ADH-like_C"/>
</dbReference>
<name>A0A0A6UQ99_ACTUT</name>
<dbReference type="Gene3D" id="3.90.180.10">
    <property type="entry name" value="Medium-chain alcohol dehydrogenases, catalytic domain"/>
    <property type="match status" value="1"/>
</dbReference>
<dbReference type="SMART" id="SM00829">
    <property type="entry name" value="PKS_ER"/>
    <property type="match status" value="1"/>
</dbReference>
<organism evidence="4 5">
    <name type="scientific">Actinoplanes utahensis</name>
    <dbReference type="NCBI Taxonomy" id="1869"/>
    <lineage>
        <taxon>Bacteria</taxon>
        <taxon>Bacillati</taxon>
        <taxon>Actinomycetota</taxon>
        <taxon>Actinomycetes</taxon>
        <taxon>Micromonosporales</taxon>
        <taxon>Micromonosporaceae</taxon>
        <taxon>Actinoplanes</taxon>
    </lineage>
</organism>
<evidence type="ECO:0000256" key="2">
    <source>
        <dbReference type="ARBA" id="ARBA00023002"/>
    </source>
</evidence>
<dbReference type="RefSeq" id="WP_043522940.1">
    <property type="nucleotide sequence ID" value="NZ_BAABKU010000002.1"/>
</dbReference>
<evidence type="ECO:0000313" key="5">
    <source>
        <dbReference type="Proteomes" id="UP000054537"/>
    </source>
</evidence>